<dbReference type="Proteomes" id="UP001596514">
    <property type="component" value="Unassembled WGS sequence"/>
</dbReference>
<dbReference type="RefSeq" id="WP_343981965.1">
    <property type="nucleotide sequence ID" value="NZ_BAAAGK010000233.1"/>
</dbReference>
<reference evidence="2" key="1">
    <citation type="journal article" date="2019" name="Int. J. Syst. Evol. Microbiol.">
        <title>The Global Catalogue of Microorganisms (GCM) 10K type strain sequencing project: providing services to taxonomists for standard genome sequencing and annotation.</title>
        <authorList>
            <consortium name="The Broad Institute Genomics Platform"/>
            <consortium name="The Broad Institute Genome Sequencing Center for Infectious Disease"/>
            <person name="Wu L."/>
            <person name="Ma J."/>
        </authorList>
    </citation>
    <scope>NUCLEOTIDE SEQUENCE [LARGE SCALE GENOMIC DNA]</scope>
    <source>
        <strain evidence="2">JCM 10083</strain>
    </source>
</reference>
<evidence type="ECO:0000313" key="1">
    <source>
        <dbReference type="EMBL" id="MFC7603688.1"/>
    </source>
</evidence>
<proteinExistence type="predicted"/>
<comment type="caution">
    <text evidence="1">The sequence shown here is derived from an EMBL/GenBank/DDBJ whole genome shotgun (WGS) entry which is preliminary data.</text>
</comment>
<evidence type="ECO:0000313" key="2">
    <source>
        <dbReference type="Proteomes" id="UP001596514"/>
    </source>
</evidence>
<name>A0ABW2T6H4_9ACTN</name>
<dbReference type="EMBL" id="JBHTEE010000001">
    <property type="protein sequence ID" value="MFC7603688.1"/>
    <property type="molecule type" value="Genomic_DNA"/>
</dbReference>
<protein>
    <submittedName>
        <fullName evidence="1">Uncharacterized protein</fullName>
    </submittedName>
</protein>
<gene>
    <name evidence="1" type="ORF">ACFQVD_26595</name>
</gene>
<organism evidence="1 2">
    <name type="scientific">Streptosporangium amethystogenes subsp. fukuiense</name>
    <dbReference type="NCBI Taxonomy" id="698418"/>
    <lineage>
        <taxon>Bacteria</taxon>
        <taxon>Bacillati</taxon>
        <taxon>Actinomycetota</taxon>
        <taxon>Actinomycetes</taxon>
        <taxon>Streptosporangiales</taxon>
        <taxon>Streptosporangiaceae</taxon>
        <taxon>Streptosporangium</taxon>
    </lineage>
</organism>
<accession>A0ABW2T6H4</accession>
<keyword evidence="2" id="KW-1185">Reference proteome</keyword>
<sequence length="53" mass="5454">MVTSPPCLGDVADVMPRADGGFYVVPFVLPIDVPKEALGLTVAEWLAVAAPTG</sequence>